<dbReference type="AlphaFoldDB" id="A0AAE1CQD2"/>
<comment type="caution">
    <text evidence="1">The sequence shown here is derived from an EMBL/GenBank/DDBJ whole genome shotgun (WGS) entry which is preliminary data.</text>
</comment>
<proteinExistence type="predicted"/>
<evidence type="ECO:0000313" key="2">
    <source>
        <dbReference type="Proteomes" id="UP001283361"/>
    </source>
</evidence>
<accession>A0AAE1CQD2</accession>
<name>A0AAE1CQD2_9GAST</name>
<dbReference type="EMBL" id="JAWDGP010007210">
    <property type="protein sequence ID" value="KAK3728034.1"/>
    <property type="molecule type" value="Genomic_DNA"/>
</dbReference>
<protein>
    <submittedName>
        <fullName evidence="1">Uncharacterized protein</fullName>
    </submittedName>
</protein>
<evidence type="ECO:0000313" key="1">
    <source>
        <dbReference type="EMBL" id="KAK3728034.1"/>
    </source>
</evidence>
<reference evidence="1" key="1">
    <citation type="journal article" date="2023" name="G3 (Bethesda)">
        <title>A reference genome for the long-term kleptoplast-retaining sea slug Elysia crispata morphotype clarki.</title>
        <authorList>
            <person name="Eastman K.E."/>
            <person name="Pendleton A.L."/>
            <person name="Shaikh M.A."/>
            <person name="Suttiyut T."/>
            <person name="Ogas R."/>
            <person name="Tomko P."/>
            <person name="Gavelis G."/>
            <person name="Widhalm J.R."/>
            <person name="Wisecaver J.H."/>
        </authorList>
    </citation>
    <scope>NUCLEOTIDE SEQUENCE</scope>
    <source>
        <strain evidence="1">ECLA1</strain>
    </source>
</reference>
<organism evidence="1 2">
    <name type="scientific">Elysia crispata</name>
    <name type="common">lettuce slug</name>
    <dbReference type="NCBI Taxonomy" id="231223"/>
    <lineage>
        <taxon>Eukaryota</taxon>
        <taxon>Metazoa</taxon>
        <taxon>Spiralia</taxon>
        <taxon>Lophotrochozoa</taxon>
        <taxon>Mollusca</taxon>
        <taxon>Gastropoda</taxon>
        <taxon>Heterobranchia</taxon>
        <taxon>Euthyneura</taxon>
        <taxon>Panpulmonata</taxon>
        <taxon>Sacoglossa</taxon>
        <taxon>Placobranchoidea</taxon>
        <taxon>Plakobranchidae</taxon>
        <taxon>Elysia</taxon>
    </lineage>
</organism>
<gene>
    <name evidence="1" type="ORF">RRG08_033130</name>
</gene>
<dbReference type="Proteomes" id="UP001283361">
    <property type="component" value="Unassembled WGS sequence"/>
</dbReference>
<sequence>MHENTLLIQPIVIKTKGFFNKSRVNPGRAGWNRAGGVLSPTGQLETVKVRSDIRAITLTSEPPQLFQNQIW</sequence>
<keyword evidence="2" id="KW-1185">Reference proteome</keyword>